<dbReference type="GO" id="GO:0030170">
    <property type="term" value="F:pyridoxal phosphate binding"/>
    <property type="evidence" value="ECO:0007669"/>
    <property type="project" value="UniProtKB-UniRule"/>
</dbReference>
<dbReference type="HOGENOM" id="CLU_059988_1_2_9"/>
<keyword evidence="7" id="KW-1185">Reference proteome</keyword>
<evidence type="ECO:0000313" key="7">
    <source>
        <dbReference type="Proteomes" id="UP000005850"/>
    </source>
</evidence>
<dbReference type="InterPro" id="IPR011078">
    <property type="entry name" value="PyrdxlP_homeostasis"/>
</dbReference>
<dbReference type="KEGG" id="blr:BRLA_c034750"/>
<dbReference type="eggNOG" id="COG0325">
    <property type="taxonomic scope" value="Bacteria"/>
</dbReference>
<dbReference type="STRING" id="1042163.BRLA_c034750"/>
<dbReference type="NCBIfam" id="TIGR00044">
    <property type="entry name" value="YggS family pyridoxal phosphate-dependent enzyme"/>
    <property type="match status" value="1"/>
</dbReference>
<dbReference type="FunFam" id="3.20.20.10:FF:000011">
    <property type="entry name" value="Pyridoxal phosphate homeostasis protein"/>
    <property type="match status" value="1"/>
</dbReference>
<dbReference type="CDD" id="cd00635">
    <property type="entry name" value="PLPDE_III_YBL036c_like"/>
    <property type="match status" value="1"/>
</dbReference>
<feature type="modified residue" description="N6-(pyridoxal phosphate)lysine" evidence="2 3">
    <location>
        <position position="42"/>
    </location>
</feature>
<dbReference type="AlphaFoldDB" id="A0A075R5F1"/>
<organism evidence="6 7">
    <name type="scientific">Brevibacillus laterosporus LMG 15441</name>
    <dbReference type="NCBI Taxonomy" id="1042163"/>
    <lineage>
        <taxon>Bacteria</taxon>
        <taxon>Bacillati</taxon>
        <taxon>Bacillota</taxon>
        <taxon>Bacilli</taxon>
        <taxon>Bacillales</taxon>
        <taxon>Paenibacillaceae</taxon>
        <taxon>Brevibacillus</taxon>
    </lineage>
</organism>
<dbReference type="PANTHER" id="PTHR10146">
    <property type="entry name" value="PROLINE SYNTHETASE CO-TRANSCRIBED BACTERIAL HOMOLOG PROTEIN"/>
    <property type="match status" value="1"/>
</dbReference>
<accession>A0A075R5F1</accession>
<protein>
    <recommendedName>
        <fullName evidence="2">Pyridoxal phosphate homeostasis protein</fullName>
        <shortName evidence="2">PLP homeostasis protein</shortName>
    </recommendedName>
</protein>
<proteinExistence type="inferred from homology"/>
<comment type="cofactor">
    <cofactor evidence="3">
        <name>pyridoxal 5'-phosphate</name>
        <dbReference type="ChEBI" id="CHEBI:597326"/>
    </cofactor>
</comment>
<dbReference type="RefSeq" id="WP_003336708.1">
    <property type="nucleotide sequence ID" value="NZ_CP007806.1"/>
</dbReference>
<gene>
    <name evidence="6" type="ORF">BRLA_c034750</name>
</gene>
<evidence type="ECO:0000259" key="5">
    <source>
        <dbReference type="Pfam" id="PF01168"/>
    </source>
</evidence>
<dbReference type="InterPro" id="IPR001608">
    <property type="entry name" value="Ala_racemase_N"/>
</dbReference>
<comment type="similarity">
    <text evidence="2 4">Belongs to the pyridoxal phosphate-binding protein YggS/PROSC family.</text>
</comment>
<keyword evidence="1 2" id="KW-0663">Pyridoxal phosphate</keyword>
<evidence type="ECO:0000256" key="3">
    <source>
        <dbReference type="PIRSR" id="PIRSR004848-1"/>
    </source>
</evidence>
<dbReference type="HAMAP" id="MF_02087">
    <property type="entry name" value="PLP_homeostasis"/>
    <property type="match status" value="1"/>
</dbReference>
<evidence type="ECO:0000313" key="6">
    <source>
        <dbReference type="EMBL" id="AIG27787.1"/>
    </source>
</evidence>
<dbReference type="SUPFAM" id="SSF51419">
    <property type="entry name" value="PLP-binding barrel"/>
    <property type="match status" value="1"/>
</dbReference>
<evidence type="ECO:0000256" key="1">
    <source>
        <dbReference type="ARBA" id="ARBA00022898"/>
    </source>
</evidence>
<evidence type="ECO:0000256" key="4">
    <source>
        <dbReference type="RuleBase" id="RU004514"/>
    </source>
</evidence>
<feature type="domain" description="Alanine racemase N-terminal" evidence="5">
    <location>
        <begin position="33"/>
        <end position="231"/>
    </location>
</feature>
<dbReference type="PANTHER" id="PTHR10146:SF14">
    <property type="entry name" value="PYRIDOXAL PHOSPHATE HOMEOSTASIS PROTEIN"/>
    <property type="match status" value="1"/>
</dbReference>
<dbReference type="Gene3D" id="3.20.20.10">
    <property type="entry name" value="Alanine racemase"/>
    <property type="match status" value="1"/>
</dbReference>
<dbReference type="Proteomes" id="UP000005850">
    <property type="component" value="Chromosome"/>
</dbReference>
<dbReference type="EMBL" id="CP007806">
    <property type="protein sequence ID" value="AIG27787.1"/>
    <property type="molecule type" value="Genomic_DNA"/>
</dbReference>
<name>A0A075R5F1_BRELA</name>
<comment type="function">
    <text evidence="2">Pyridoxal 5'-phosphate (PLP)-binding protein, which is involved in PLP homeostasis.</text>
</comment>
<reference evidence="6 7" key="1">
    <citation type="journal article" date="2011" name="J. Bacteriol.">
        <title>Genome sequence of Brevibacillus laterosporus LMG 15441, a pathogen of invertebrates.</title>
        <authorList>
            <person name="Djukic M."/>
            <person name="Poehlein A."/>
            <person name="Thurmer A."/>
            <person name="Daniel R."/>
        </authorList>
    </citation>
    <scope>NUCLEOTIDE SEQUENCE [LARGE SCALE GENOMIC DNA]</scope>
    <source>
        <strain evidence="6 7">LMG 15441</strain>
    </source>
</reference>
<dbReference type="InterPro" id="IPR029066">
    <property type="entry name" value="PLP-binding_barrel"/>
</dbReference>
<evidence type="ECO:0000256" key="2">
    <source>
        <dbReference type="HAMAP-Rule" id="MF_02087"/>
    </source>
</evidence>
<dbReference type="PIRSF" id="PIRSF004848">
    <property type="entry name" value="YBL036c_PLPDEIII"/>
    <property type="match status" value="1"/>
</dbReference>
<sequence length="234" mass="26558">MTRMVAKATVEQRLVDIEQKISAACKRSNRQREEVKVVAVTKYVDTPAIGEIIAAGLTHIGENRIQDALPKYEAYKDKAVWHYIGHLQTNKIKDVVGRFTYIHSLDRLSLAQEIEKRASKLGIVVSCFLQINISQEETKFGLHPDDVLAFVKEISNMEHISVDGLMTMAPQTEDPEEIRYVFRGLREWQQRLKECNLPRVTVQELSMGMSGDFEIAIEEGATFVRLGSVLVQPE</sequence>
<dbReference type="Pfam" id="PF01168">
    <property type="entry name" value="Ala_racemase_N"/>
    <property type="match status" value="1"/>
</dbReference>